<organism evidence="2 3">
    <name type="scientific">Quercus suber</name>
    <name type="common">Cork oak</name>
    <dbReference type="NCBI Taxonomy" id="58331"/>
    <lineage>
        <taxon>Eukaryota</taxon>
        <taxon>Viridiplantae</taxon>
        <taxon>Streptophyta</taxon>
        <taxon>Embryophyta</taxon>
        <taxon>Tracheophyta</taxon>
        <taxon>Spermatophyta</taxon>
        <taxon>Magnoliopsida</taxon>
        <taxon>eudicotyledons</taxon>
        <taxon>Gunneridae</taxon>
        <taxon>Pentapetalae</taxon>
        <taxon>rosids</taxon>
        <taxon>fabids</taxon>
        <taxon>Fagales</taxon>
        <taxon>Fagaceae</taxon>
        <taxon>Quercus</taxon>
    </lineage>
</organism>
<protein>
    <submittedName>
        <fullName evidence="2">Protein chromatin remodeling 25</fullName>
    </submittedName>
</protein>
<reference evidence="2 3" key="1">
    <citation type="journal article" date="2018" name="Sci. Data">
        <title>The draft genome sequence of cork oak.</title>
        <authorList>
            <person name="Ramos A.M."/>
            <person name="Usie A."/>
            <person name="Barbosa P."/>
            <person name="Barros P.M."/>
            <person name="Capote T."/>
            <person name="Chaves I."/>
            <person name="Simoes F."/>
            <person name="Abreu I."/>
            <person name="Carrasquinho I."/>
            <person name="Faro C."/>
            <person name="Guimaraes J.B."/>
            <person name="Mendonca D."/>
            <person name="Nobrega F."/>
            <person name="Rodrigues L."/>
            <person name="Saibo N.J.M."/>
            <person name="Varela M.C."/>
            <person name="Egas C."/>
            <person name="Matos J."/>
            <person name="Miguel C.M."/>
            <person name="Oliveira M.M."/>
            <person name="Ricardo C.P."/>
            <person name="Goncalves S."/>
        </authorList>
    </citation>
    <scope>NUCLEOTIDE SEQUENCE [LARGE SCALE GENOMIC DNA]</scope>
    <source>
        <strain evidence="3">cv. HL8</strain>
    </source>
</reference>
<dbReference type="Proteomes" id="UP000237347">
    <property type="component" value="Unassembled WGS sequence"/>
</dbReference>
<dbReference type="AlphaFoldDB" id="A0AAW0JL40"/>
<accession>A0AAW0JL40</accession>
<evidence type="ECO:0000256" key="1">
    <source>
        <dbReference type="SAM" id="MobiDB-lite"/>
    </source>
</evidence>
<name>A0AAW0JL40_QUESU</name>
<proteinExistence type="predicted"/>
<feature type="region of interest" description="Disordered" evidence="1">
    <location>
        <begin position="37"/>
        <end position="62"/>
    </location>
</feature>
<evidence type="ECO:0000313" key="2">
    <source>
        <dbReference type="EMBL" id="KAK7826811.1"/>
    </source>
</evidence>
<gene>
    <name evidence="2" type="primary">CHR25_1</name>
    <name evidence="2" type="ORF">CFP56_031660</name>
</gene>
<comment type="caution">
    <text evidence="2">The sequence shown here is derived from an EMBL/GenBank/DDBJ whole genome shotgun (WGS) entry which is preliminary data.</text>
</comment>
<sequence>MDRTHMFLFQVTFVFTNQVDGKLVPIESNVNPKMQGIEENENGFKSKPNPNKKSIGMGLRSRRRNGSSSIFFVLLSSSESRRRLRSTMRMGLGFGLINHENESGFRLDQP</sequence>
<evidence type="ECO:0000313" key="3">
    <source>
        <dbReference type="Proteomes" id="UP000237347"/>
    </source>
</evidence>
<keyword evidence="3" id="KW-1185">Reference proteome</keyword>
<dbReference type="EMBL" id="PKMF04000535">
    <property type="protein sequence ID" value="KAK7826811.1"/>
    <property type="molecule type" value="Genomic_DNA"/>
</dbReference>